<evidence type="ECO:0000313" key="8">
    <source>
        <dbReference type="Proteomes" id="UP000309992"/>
    </source>
</evidence>
<evidence type="ECO:0000256" key="3">
    <source>
        <dbReference type="ARBA" id="ARBA00018569"/>
    </source>
</evidence>
<proteinExistence type="inferred from homology"/>
<accession>A0ABY2S0B4</accession>
<reference evidence="7 8" key="1">
    <citation type="journal article" date="2015" name="Antonie Van Leeuwenhoek">
        <title>Prauserella endophytica sp. nov., an endophytic actinobacterium isolated from Tamarix taklamakanensis.</title>
        <authorList>
            <person name="Liu J.M."/>
            <person name="Habden X."/>
            <person name="Guo L."/>
            <person name="Tuo L."/>
            <person name="Jiang Z.K."/>
            <person name="Liu S.W."/>
            <person name="Liu X.F."/>
            <person name="Chen L."/>
            <person name="Li R.F."/>
            <person name="Zhang Y.Q."/>
            <person name="Sun C.H."/>
        </authorList>
    </citation>
    <scope>NUCLEOTIDE SEQUENCE [LARGE SCALE GENOMIC DNA]</scope>
    <source>
        <strain evidence="7 8">CGMCC 4.7182</strain>
    </source>
</reference>
<comment type="similarity">
    <text evidence="2">Belongs to the NAD(P)-dependent epimerase/dehydratase family.</text>
</comment>
<dbReference type="InterPro" id="IPR036291">
    <property type="entry name" value="NAD(P)-bd_dom_sf"/>
</dbReference>
<evidence type="ECO:0000256" key="1">
    <source>
        <dbReference type="ARBA" id="ARBA00004947"/>
    </source>
</evidence>
<dbReference type="RefSeq" id="WP_137096050.1">
    <property type="nucleotide sequence ID" value="NZ_SWMS01000013.1"/>
</dbReference>
<evidence type="ECO:0000259" key="6">
    <source>
        <dbReference type="Pfam" id="PF01370"/>
    </source>
</evidence>
<organism evidence="7 8">
    <name type="scientific">Prauserella endophytica</name>
    <dbReference type="NCBI Taxonomy" id="1592324"/>
    <lineage>
        <taxon>Bacteria</taxon>
        <taxon>Bacillati</taxon>
        <taxon>Actinomycetota</taxon>
        <taxon>Actinomycetes</taxon>
        <taxon>Pseudonocardiales</taxon>
        <taxon>Pseudonocardiaceae</taxon>
        <taxon>Prauserella</taxon>
        <taxon>Prauserella coralliicola group</taxon>
    </lineage>
</organism>
<comment type="caution">
    <text evidence="7">The sequence shown here is derived from an EMBL/GenBank/DDBJ whole genome shotgun (WGS) entry which is preliminary data.</text>
</comment>
<evidence type="ECO:0000256" key="4">
    <source>
        <dbReference type="ARBA" id="ARBA00031367"/>
    </source>
</evidence>
<dbReference type="Gene3D" id="3.90.25.10">
    <property type="entry name" value="UDP-galactose 4-epimerase, domain 1"/>
    <property type="match status" value="1"/>
</dbReference>
<comment type="pathway">
    <text evidence="1">Carbohydrate metabolism; galactose metabolism.</text>
</comment>
<evidence type="ECO:0000256" key="5">
    <source>
        <dbReference type="ARBA" id="ARBA00033067"/>
    </source>
</evidence>
<dbReference type="EMBL" id="SWMS01000013">
    <property type="protein sequence ID" value="TKG67532.1"/>
    <property type="molecule type" value="Genomic_DNA"/>
</dbReference>
<feature type="domain" description="NAD-dependent epimerase/dehydratase" evidence="6">
    <location>
        <begin position="3"/>
        <end position="233"/>
    </location>
</feature>
<evidence type="ECO:0000313" key="7">
    <source>
        <dbReference type="EMBL" id="TKG67532.1"/>
    </source>
</evidence>
<dbReference type="Pfam" id="PF01370">
    <property type="entry name" value="Epimerase"/>
    <property type="match status" value="1"/>
</dbReference>
<dbReference type="InterPro" id="IPR001509">
    <property type="entry name" value="Epimerase_deHydtase"/>
</dbReference>
<protein>
    <recommendedName>
        <fullName evidence="3">UDP-glucose 4-epimerase</fullName>
    </recommendedName>
    <alternativeName>
        <fullName evidence="5">Galactowaldenase</fullName>
    </alternativeName>
    <alternativeName>
        <fullName evidence="4">UDP-galactose 4-epimerase</fullName>
    </alternativeName>
</protein>
<dbReference type="Gene3D" id="3.40.50.720">
    <property type="entry name" value="NAD(P)-binding Rossmann-like Domain"/>
    <property type="match status" value="1"/>
</dbReference>
<keyword evidence="8" id="KW-1185">Reference proteome</keyword>
<evidence type="ECO:0000256" key="2">
    <source>
        <dbReference type="ARBA" id="ARBA00007637"/>
    </source>
</evidence>
<dbReference type="Proteomes" id="UP000309992">
    <property type="component" value="Unassembled WGS sequence"/>
</dbReference>
<dbReference type="PANTHER" id="PTHR43725">
    <property type="entry name" value="UDP-GLUCOSE 4-EPIMERASE"/>
    <property type="match status" value="1"/>
</dbReference>
<dbReference type="PANTHER" id="PTHR43725:SF53">
    <property type="entry name" value="UDP-ARABINOSE 4-EPIMERASE 1"/>
    <property type="match status" value="1"/>
</dbReference>
<gene>
    <name evidence="7" type="ORF">FCN18_22485</name>
</gene>
<dbReference type="SUPFAM" id="SSF51735">
    <property type="entry name" value="NAD(P)-binding Rossmann-fold domains"/>
    <property type="match status" value="1"/>
</dbReference>
<name>A0ABY2S0B4_9PSEU</name>
<sequence>MRVLVTGSSGFLGRAVVAALRLHGHDVSTMHRGVDATHRGDIRDRDVVGQAVSGVEAVCHLAALAKVRDSFNRPAEYWSTNVVGTLNVLEALAAASDSGSPKSLVLASTSAVYGTPERQPMDEETPTVPSNPYGRSKLAADQAAADVAQLGAIGVTTLRAFNIAGSSGGQPDPDLTRLIPKVLAVQAGTEPKLTVNGNGSAVRDFVHVEDAAEAFALALPACTPGQWRAYNLGATRASVAEVIQEAEKVTGRPAPLLHRPPANEPPTLVADSTRARQELGWQPKKSELPQILRDAWDALNC</sequence>